<feature type="binding site" evidence="4">
    <location>
        <position position="51"/>
    </location>
    <ligand>
        <name>substrate</name>
    </ligand>
</feature>
<dbReference type="PANTHER" id="PTHR23407">
    <property type="entry name" value="ATPASE INHIBITOR/5-FORMYLTETRAHYDROFOLATE CYCLO-LIGASE"/>
    <property type="match status" value="1"/>
</dbReference>
<dbReference type="GO" id="GO:0005524">
    <property type="term" value="F:ATP binding"/>
    <property type="evidence" value="ECO:0007669"/>
    <property type="project" value="UniProtKB-KW"/>
</dbReference>
<feature type="binding site" evidence="4">
    <location>
        <begin position="5"/>
        <end position="9"/>
    </location>
    <ligand>
        <name>ATP</name>
        <dbReference type="ChEBI" id="CHEBI:30616"/>
    </ligand>
</feature>
<dbReference type="InterPro" id="IPR037171">
    <property type="entry name" value="NagB/RpiA_transferase-like"/>
</dbReference>
<evidence type="ECO:0000256" key="4">
    <source>
        <dbReference type="PIRSR" id="PIRSR006806-1"/>
    </source>
</evidence>
<gene>
    <name evidence="6" type="ORF">D0466_07490</name>
</gene>
<evidence type="ECO:0000313" key="6">
    <source>
        <dbReference type="EMBL" id="RFU65706.1"/>
    </source>
</evidence>
<keyword evidence="7" id="KW-1185">Reference proteome</keyword>
<dbReference type="GO" id="GO:0009396">
    <property type="term" value="P:folic acid-containing compound biosynthetic process"/>
    <property type="evidence" value="ECO:0007669"/>
    <property type="project" value="TreeGrafter"/>
</dbReference>
<comment type="cofactor">
    <cofactor evidence="5">
        <name>Mg(2+)</name>
        <dbReference type="ChEBI" id="CHEBI:18420"/>
    </cofactor>
</comment>
<evidence type="ECO:0000256" key="3">
    <source>
        <dbReference type="ARBA" id="ARBA00022840"/>
    </source>
</evidence>
<dbReference type="GO" id="GO:0046872">
    <property type="term" value="F:metal ion binding"/>
    <property type="evidence" value="ECO:0007669"/>
    <property type="project" value="UniProtKB-KW"/>
</dbReference>
<evidence type="ECO:0000256" key="2">
    <source>
        <dbReference type="ARBA" id="ARBA00022741"/>
    </source>
</evidence>
<dbReference type="Gene3D" id="3.40.50.10420">
    <property type="entry name" value="NagB/RpiA/CoA transferase-like"/>
    <property type="match status" value="1"/>
</dbReference>
<comment type="similarity">
    <text evidence="1 5">Belongs to the 5-formyltetrahydrofolate cyclo-ligase family.</text>
</comment>
<dbReference type="RefSeq" id="WP_117321878.1">
    <property type="nucleotide sequence ID" value="NZ_QVTD01000003.1"/>
</dbReference>
<sequence length="190" mass="21599">MNEVKKEIRGQLKSVLQNISEPDYRTLSRKIAKNLFKLGEWEKAKVVGVTVSNVPEVDTREIIKKAWEQGKEVAVPKCFPKEKSIQFRKITSLEQLETVFFGLQEPILNETTEAPREEIDLLIVPGLGYTRTGYRIGFGGGYYDRFLPYYNGPTLSLAFNEQVLPALPIEKHDIPVGKLITPERVFVCNA</sequence>
<accession>A0A372LJB8</accession>
<comment type="caution">
    <text evidence="6">The sequence shown here is derived from an EMBL/GenBank/DDBJ whole genome shotgun (WGS) entry which is preliminary data.</text>
</comment>
<comment type="catalytic activity">
    <reaction evidence="5">
        <text>(6S)-5-formyl-5,6,7,8-tetrahydrofolate + ATP = (6R)-5,10-methenyltetrahydrofolate + ADP + phosphate</text>
        <dbReference type="Rhea" id="RHEA:10488"/>
        <dbReference type="ChEBI" id="CHEBI:30616"/>
        <dbReference type="ChEBI" id="CHEBI:43474"/>
        <dbReference type="ChEBI" id="CHEBI:57455"/>
        <dbReference type="ChEBI" id="CHEBI:57457"/>
        <dbReference type="ChEBI" id="CHEBI:456216"/>
        <dbReference type="EC" id="6.3.3.2"/>
    </reaction>
</comment>
<feature type="binding site" evidence="4">
    <location>
        <position position="56"/>
    </location>
    <ligand>
        <name>substrate</name>
    </ligand>
</feature>
<dbReference type="GO" id="GO:0030272">
    <property type="term" value="F:5-formyltetrahydrofolate cyclo-ligase activity"/>
    <property type="evidence" value="ECO:0007669"/>
    <property type="project" value="UniProtKB-EC"/>
</dbReference>
<dbReference type="PANTHER" id="PTHR23407:SF1">
    <property type="entry name" value="5-FORMYLTETRAHYDROFOLATE CYCLO-LIGASE"/>
    <property type="match status" value="1"/>
</dbReference>
<evidence type="ECO:0000256" key="5">
    <source>
        <dbReference type="RuleBase" id="RU361279"/>
    </source>
</evidence>
<dbReference type="InterPro" id="IPR002698">
    <property type="entry name" value="FTHF_cligase"/>
</dbReference>
<dbReference type="SUPFAM" id="SSF100950">
    <property type="entry name" value="NagB/RpiA/CoA transferase-like"/>
    <property type="match status" value="1"/>
</dbReference>
<dbReference type="AlphaFoldDB" id="A0A372LJB8"/>
<name>A0A372LJB8_9BACI</name>
<dbReference type="EMBL" id="QVTD01000003">
    <property type="protein sequence ID" value="RFU65706.1"/>
    <property type="molecule type" value="Genomic_DNA"/>
</dbReference>
<dbReference type="NCBIfam" id="TIGR02727">
    <property type="entry name" value="MTHFS_bact"/>
    <property type="match status" value="1"/>
</dbReference>
<protein>
    <recommendedName>
        <fullName evidence="5">5-formyltetrahydrofolate cyclo-ligase</fullName>
        <ecNumber evidence="5">6.3.3.2</ecNumber>
    </recommendedName>
</protein>
<dbReference type="OrthoDB" id="9801938at2"/>
<feature type="binding site" evidence="4">
    <location>
        <begin position="135"/>
        <end position="143"/>
    </location>
    <ligand>
        <name>ATP</name>
        <dbReference type="ChEBI" id="CHEBI:30616"/>
    </ligand>
</feature>
<evidence type="ECO:0000256" key="1">
    <source>
        <dbReference type="ARBA" id="ARBA00010638"/>
    </source>
</evidence>
<dbReference type="InterPro" id="IPR024185">
    <property type="entry name" value="FTHF_cligase-like_sf"/>
</dbReference>
<reference evidence="6 7" key="1">
    <citation type="submission" date="2018-08" db="EMBL/GenBank/DDBJ databases">
        <title>Bacillus chawlae sp. nov., Bacillus glennii sp. nov., and Bacillus saganii sp. nov. Isolated from the Vehicle Assembly Building at Kennedy Space Center where the Viking Spacecraft were Assembled.</title>
        <authorList>
            <person name="Seuylemezian A."/>
            <person name="Vaishampayan P."/>
        </authorList>
    </citation>
    <scope>NUCLEOTIDE SEQUENCE [LARGE SCALE GENOMIC DNA]</scope>
    <source>
        <strain evidence="6 7">V44-8</strain>
    </source>
</reference>
<keyword evidence="5" id="KW-0460">Magnesium</keyword>
<keyword evidence="5" id="KW-0479">Metal-binding</keyword>
<dbReference type="Pfam" id="PF01812">
    <property type="entry name" value="5-FTHF_cyc-lig"/>
    <property type="match status" value="1"/>
</dbReference>
<organism evidence="6 7">
    <name type="scientific">Peribacillus glennii</name>
    <dbReference type="NCBI Taxonomy" id="2303991"/>
    <lineage>
        <taxon>Bacteria</taxon>
        <taxon>Bacillati</taxon>
        <taxon>Bacillota</taxon>
        <taxon>Bacilli</taxon>
        <taxon>Bacillales</taxon>
        <taxon>Bacillaceae</taxon>
        <taxon>Peribacillus</taxon>
    </lineage>
</organism>
<keyword evidence="2 4" id="KW-0547">Nucleotide-binding</keyword>
<evidence type="ECO:0000313" key="7">
    <source>
        <dbReference type="Proteomes" id="UP000262939"/>
    </source>
</evidence>
<dbReference type="Proteomes" id="UP000262939">
    <property type="component" value="Unassembled WGS sequence"/>
</dbReference>
<proteinExistence type="inferred from homology"/>
<keyword evidence="6" id="KW-0436">Ligase</keyword>
<dbReference type="EC" id="6.3.3.2" evidence="5"/>
<dbReference type="GO" id="GO:0035999">
    <property type="term" value="P:tetrahydrofolate interconversion"/>
    <property type="evidence" value="ECO:0007669"/>
    <property type="project" value="TreeGrafter"/>
</dbReference>
<keyword evidence="3 4" id="KW-0067">ATP-binding</keyword>
<dbReference type="PIRSF" id="PIRSF006806">
    <property type="entry name" value="FTHF_cligase"/>
    <property type="match status" value="1"/>
</dbReference>